<comment type="cofactor">
    <cofactor evidence="1">
        <name>FMN</name>
        <dbReference type="ChEBI" id="CHEBI:58210"/>
    </cofactor>
</comment>
<comment type="cofactor">
    <cofactor evidence="2">
        <name>[4Fe-4S] cluster</name>
        <dbReference type="ChEBI" id="CHEBI:49883"/>
    </cofactor>
</comment>
<feature type="domain" description="NADH-ubiquinone oxidoreductase 51kDa subunit iron-sulphur binding" evidence="10">
    <location>
        <begin position="314"/>
        <end position="359"/>
    </location>
</feature>
<dbReference type="GO" id="GO:0046872">
    <property type="term" value="F:metal ion binding"/>
    <property type="evidence" value="ECO:0007669"/>
    <property type="project" value="UniProtKB-KW"/>
</dbReference>
<evidence type="ECO:0000256" key="6">
    <source>
        <dbReference type="ARBA" id="ARBA00022643"/>
    </source>
</evidence>
<gene>
    <name evidence="11" type="ORF">SAMN05421684_1662</name>
</gene>
<keyword evidence="11" id="KW-0830">Ubiquinone</keyword>
<evidence type="ECO:0000313" key="11">
    <source>
        <dbReference type="EMBL" id="SDY80915.1"/>
    </source>
</evidence>
<keyword evidence="8" id="KW-0408">Iron</keyword>
<evidence type="ECO:0000313" key="12">
    <source>
        <dbReference type="Proteomes" id="UP000199632"/>
    </source>
</evidence>
<dbReference type="RefSeq" id="WP_244895838.1">
    <property type="nucleotide sequence ID" value="NZ_FNQB01000001.1"/>
</dbReference>
<dbReference type="Gene3D" id="3.40.50.11540">
    <property type="entry name" value="NADH-ubiquinone oxidoreductase 51kDa subunit"/>
    <property type="match status" value="1"/>
</dbReference>
<dbReference type="Gene3D" id="1.20.1440.230">
    <property type="entry name" value="NADH-ubiquinone oxidoreductase 51kDa subunit, iron-sulphur binding domain"/>
    <property type="match status" value="1"/>
</dbReference>
<keyword evidence="5" id="KW-0285">Flavoprotein</keyword>
<dbReference type="InterPro" id="IPR011538">
    <property type="entry name" value="Nuo51_FMN-bd"/>
</dbReference>
<dbReference type="InterPro" id="IPR037225">
    <property type="entry name" value="Nuo51_FMN-bd_sf"/>
</dbReference>
<evidence type="ECO:0000256" key="8">
    <source>
        <dbReference type="ARBA" id="ARBA00023004"/>
    </source>
</evidence>
<dbReference type="Pfam" id="PF01512">
    <property type="entry name" value="Complex1_51K"/>
    <property type="match status" value="1"/>
</dbReference>
<dbReference type="STRING" id="137265.SAMN05421684_1662"/>
<dbReference type="EMBL" id="FNQB01000001">
    <property type="protein sequence ID" value="SDY80915.1"/>
    <property type="molecule type" value="Genomic_DNA"/>
</dbReference>
<dbReference type="Pfam" id="PF10589">
    <property type="entry name" value="NADH_4Fe-4S"/>
    <property type="match status" value="1"/>
</dbReference>
<keyword evidence="6" id="KW-0288">FMN</keyword>
<evidence type="ECO:0000256" key="1">
    <source>
        <dbReference type="ARBA" id="ARBA00001917"/>
    </source>
</evidence>
<dbReference type="GO" id="GO:0003954">
    <property type="term" value="F:NADH dehydrogenase activity"/>
    <property type="evidence" value="ECO:0007669"/>
    <property type="project" value="TreeGrafter"/>
</dbReference>
<dbReference type="PANTHER" id="PTHR11780:SF10">
    <property type="entry name" value="NADH DEHYDROGENASE [UBIQUINONE] FLAVOPROTEIN 1, MITOCHONDRIAL"/>
    <property type="match status" value="1"/>
</dbReference>
<accession>A0A1H3MXE8</accession>
<evidence type="ECO:0000256" key="3">
    <source>
        <dbReference type="ARBA" id="ARBA00007523"/>
    </source>
</evidence>
<evidence type="ECO:0000256" key="9">
    <source>
        <dbReference type="ARBA" id="ARBA00023014"/>
    </source>
</evidence>
<keyword evidence="9" id="KW-0411">Iron-sulfur</keyword>
<protein>
    <submittedName>
        <fullName evidence="11">NADH:ubiquinone oxidoreductase, NADH-binding subunit (Chain F)</fullName>
    </submittedName>
</protein>
<evidence type="ECO:0000259" key="10">
    <source>
        <dbReference type="SMART" id="SM00928"/>
    </source>
</evidence>
<reference evidence="12" key="1">
    <citation type="submission" date="2016-10" db="EMBL/GenBank/DDBJ databases">
        <authorList>
            <person name="Varghese N."/>
            <person name="Submissions S."/>
        </authorList>
    </citation>
    <scope>NUCLEOTIDE SEQUENCE [LARGE SCALE GENOMIC DNA]</scope>
    <source>
        <strain evidence="12">DSM 44718</strain>
    </source>
</reference>
<dbReference type="SUPFAM" id="SSF140490">
    <property type="entry name" value="Nqo1C-terminal domain-like"/>
    <property type="match status" value="1"/>
</dbReference>
<proteinExistence type="inferred from homology"/>
<organism evidence="11 12">
    <name type="scientific">Asanoa ishikariensis</name>
    <dbReference type="NCBI Taxonomy" id="137265"/>
    <lineage>
        <taxon>Bacteria</taxon>
        <taxon>Bacillati</taxon>
        <taxon>Actinomycetota</taxon>
        <taxon>Actinomycetes</taxon>
        <taxon>Micromonosporales</taxon>
        <taxon>Micromonosporaceae</taxon>
        <taxon>Asanoa</taxon>
    </lineage>
</organism>
<dbReference type="InterPro" id="IPR050837">
    <property type="entry name" value="ComplexI_51kDa_subunit"/>
</dbReference>
<evidence type="ECO:0000256" key="2">
    <source>
        <dbReference type="ARBA" id="ARBA00001966"/>
    </source>
</evidence>
<dbReference type="GO" id="GO:0045333">
    <property type="term" value="P:cellular respiration"/>
    <property type="evidence" value="ECO:0007669"/>
    <property type="project" value="TreeGrafter"/>
</dbReference>
<dbReference type="SMART" id="SM00928">
    <property type="entry name" value="NADH_4Fe-4S"/>
    <property type="match status" value="1"/>
</dbReference>
<evidence type="ECO:0000256" key="7">
    <source>
        <dbReference type="ARBA" id="ARBA00022723"/>
    </source>
</evidence>
<dbReference type="AlphaFoldDB" id="A0A1H3MXE8"/>
<dbReference type="GO" id="GO:0051539">
    <property type="term" value="F:4 iron, 4 sulfur cluster binding"/>
    <property type="evidence" value="ECO:0007669"/>
    <property type="project" value="UniProtKB-KW"/>
</dbReference>
<evidence type="ECO:0000256" key="4">
    <source>
        <dbReference type="ARBA" id="ARBA00022485"/>
    </source>
</evidence>
<dbReference type="InterPro" id="IPR037207">
    <property type="entry name" value="Nuop51_4Fe4S-bd_sf"/>
</dbReference>
<dbReference type="InterPro" id="IPR019575">
    <property type="entry name" value="Nuop51_4Fe4S-bd"/>
</dbReference>
<dbReference type="SUPFAM" id="SSF142019">
    <property type="entry name" value="Nqo1 FMN-binding domain-like"/>
    <property type="match status" value="1"/>
</dbReference>
<keyword evidence="12" id="KW-1185">Reference proteome</keyword>
<dbReference type="Pfam" id="PF13459">
    <property type="entry name" value="Fer4_15"/>
    <property type="match status" value="1"/>
</dbReference>
<dbReference type="Proteomes" id="UP000199632">
    <property type="component" value="Unassembled WGS sequence"/>
</dbReference>
<dbReference type="SUPFAM" id="SSF142984">
    <property type="entry name" value="Nqo1 middle domain-like"/>
    <property type="match status" value="1"/>
</dbReference>
<name>A0A1H3MXE8_9ACTN</name>
<keyword evidence="7" id="KW-0479">Metal-binding</keyword>
<evidence type="ECO:0000256" key="5">
    <source>
        <dbReference type="ARBA" id="ARBA00022630"/>
    </source>
</evidence>
<dbReference type="Gene3D" id="3.10.20.600">
    <property type="match status" value="1"/>
</dbReference>
<comment type="similarity">
    <text evidence="3">Belongs to the complex I 51 kDa subunit family.</text>
</comment>
<keyword evidence="4" id="KW-0004">4Fe-4S</keyword>
<sequence>MTLPPVTHLATPRLTAGLDEHGRLDAATHRRVHGPLRPLPTEVLVQLVEDIQLTGRGGAGFPFARKVRAVLESARRQQRPPVVTVNAAESEPLSFKDKVLLARAPHLVLDGAALVADAIGAAEIVVAVADDGVAERSLRAALAERQMPVPTSVFNVPHRIVSGQSGALVNGINGKKHLPPTTDQRTSDAGVKSLPTLLSNAETYAQLAIAARRGPYGYTSLGTVDEPGTVLLTVTGAAVRPAVVECPTGTPLWRVLELCEAPVNAPTLTGGYEGTWIDPESARRATISRAGFAAVGGTLGPGVIAPIGPDTCPLGEVAQVVHFLAAGSSGQCGPCRLGLPDLARTVDLIVAGTASTTLVDAAVDAVRGRGACAHPDATARMSASAMTVFAEDIATHGTRHGCGRPTKGQLLVPPGPADTSTKLSVDWSRCDGHGLCAHVLPELVRLDGNGFPALPQSPVPVWLQGQARRAVRMCPALALRLTTEGHHAA</sequence>
<dbReference type="SUPFAM" id="SSF54862">
    <property type="entry name" value="4Fe-4S ferredoxins"/>
    <property type="match status" value="1"/>
</dbReference>
<dbReference type="PANTHER" id="PTHR11780">
    <property type="entry name" value="NADH-UBIQUINONE OXIDOREDUCTASE FLAVOPROTEIN 1 NDUFV1"/>
    <property type="match status" value="1"/>
</dbReference>
<dbReference type="Gene3D" id="3.30.70.20">
    <property type="match status" value="1"/>
</dbReference>